<reference evidence="2" key="1">
    <citation type="submission" date="2016-01" db="EMBL/GenBank/DDBJ databases">
        <authorList>
            <person name="Peeters C."/>
        </authorList>
    </citation>
    <scope>NUCLEOTIDE SEQUENCE [LARGE SCALE GENOMIC DNA]</scope>
    <source>
        <strain evidence="2">LMG 29325</strain>
    </source>
</reference>
<proteinExistence type="predicted"/>
<dbReference type="RefSeq" id="WP_086967632.1">
    <property type="nucleotide sequence ID" value="NZ_FCOJ02000015.1"/>
</dbReference>
<feature type="transmembrane region" description="Helical" evidence="1">
    <location>
        <begin position="49"/>
        <end position="68"/>
    </location>
</feature>
<dbReference type="AlphaFoldDB" id="A0A158ANY1"/>
<dbReference type="Pfam" id="PF04120">
    <property type="entry name" value="Iron_permease"/>
    <property type="match status" value="1"/>
</dbReference>
<dbReference type="EMBL" id="FCOJ02000015">
    <property type="protein sequence ID" value="SAK59216.1"/>
    <property type="molecule type" value="Genomic_DNA"/>
</dbReference>
<protein>
    <submittedName>
        <fullName evidence="2">Low affinity iron permease</fullName>
    </submittedName>
</protein>
<dbReference type="STRING" id="1777143.AWB82_02640"/>
<keyword evidence="1" id="KW-0812">Transmembrane</keyword>
<keyword evidence="3" id="KW-1185">Reference proteome</keyword>
<keyword evidence="1" id="KW-1133">Transmembrane helix</keyword>
<comment type="caution">
    <text evidence="2">The sequence shown here is derived from an EMBL/GenBank/DDBJ whole genome shotgun (WGS) entry which is preliminary data.</text>
</comment>
<name>A0A158ANY1_9BURK</name>
<organism evidence="2 3">
    <name type="scientific">Caballeronia glebae</name>
    <dbReference type="NCBI Taxonomy" id="1777143"/>
    <lineage>
        <taxon>Bacteria</taxon>
        <taxon>Pseudomonadati</taxon>
        <taxon>Pseudomonadota</taxon>
        <taxon>Betaproteobacteria</taxon>
        <taxon>Burkholderiales</taxon>
        <taxon>Burkholderiaceae</taxon>
        <taxon>Caballeronia</taxon>
    </lineage>
</organism>
<sequence length="181" mass="19518">MNDRDQISDAAPLDTVPNTSSPAFANTHPVTRAFDAFASAVTRWAGSPVAFGLAVISIVVWLVSGPIFKFSDGWQLVINTGTTIITFLMVFLIQQSANKDSVAMHLKLNELLASHRTASNQLIGIEDASEEELRKLAAAYLQLASERQGGEVPAQTDDCAAADIARRLARAHAKTEAKRAR</sequence>
<accession>A0A158ANY1</accession>
<dbReference type="GO" id="GO:0055085">
    <property type="term" value="P:transmembrane transport"/>
    <property type="evidence" value="ECO:0007669"/>
    <property type="project" value="InterPro"/>
</dbReference>
<evidence type="ECO:0000313" key="3">
    <source>
        <dbReference type="Proteomes" id="UP000054596"/>
    </source>
</evidence>
<dbReference type="Proteomes" id="UP000054596">
    <property type="component" value="Unassembled WGS sequence"/>
</dbReference>
<evidence type="ECO:0000256" key="1">
    <source>
        <dbReference type="SAM" id="Phobius"/>
    </source>
</evidence>
<gene>
    <name evidence="2" type="ORF">AWB82_02640</name>
</gene>
<dbReference type="InterPro" id="IPR007251">
    <property type="entry name" value="Iron_permease_Fet4"/>
</dbReference>
<evidence type="ECO:0000313" key="2">
    <source>
        <dbReference type="EMBL" id="SAK59216.1"/>
    </source>
</evidence>
<dbReference type="OrthoDB" id="119761at2"/>
<feature type="transmembrane region" description="Helical" evidence="1">
    <location>
        <begin position="74"/>
        <end position="93"/>
    </location>
</feature>
<keyword evidence="1" id="KW-0472">Membrane</keyword>